<dbReference type="SUPFAM" id="SSF52490">
    <property type="entry name" value="Tubulin nucleotide-binding domain-like"/>
    <property type="match status" value="1"/>
</dbReference>
<sequence>MKKTNEINDLLPTKSIVKVIGVGSNIINVLEGLKGADKKLEVIHIHYEEEHLSNSSFGNSIQIQGSSHEIGIQEEIHHVRKAIEGAELLFILTDVDNGIASIIAQEARRSGIHIVGILNDSLMGNEVNHRVQEFINHVDLLFDFSESTSDSHEALIVDQWYTYHHLF</sequence>
<name>A0A3B0BDZ4_9BACL</name>
<keyword evidence="2" id="KW-1185">Reference proteome</keyword>
<dbReference type="Proteomes" id="UP000282311">
    <property type="component" value="Unassembled WGS sequence"/>
</dbReference>
<dbReference type="EMBL" id="RBAH01000031">
    <property type="protein sequence ID" value="RKN70564.1"/>
    <property type="molecule type" value="Genomic_DNA"/>
</dbReference>
<reference evidence="1 2" key="1">
    <citation type="journal article" date="2007" name="Int. J. Syst. Evol. Microbiol.">
        <title>Paenibacillus ginsengarvi sp. nov., isolated from soil from ginseng cultivation.</title>
        <authorList>
            <person name="Yoon M.H."/>
            <person name="Ten L.N."/>
            <person name="Im W.T."/>
        </authorList>
    </citation>
    <scope>NUCLEOTIDE SEQUENCE [LARGE SCALE GENOMIC DNA]</scope>
    <source>
        <strain evidence="1 2">KCTC 13059</strain>
    </source>
</reference>
<evidence type="ECO:0000313" key="1">
    <source>
        <dbReference type="EMBL" id="RKN70564.1"/>
    </source>
</evidence>
<gene>
    <name evidence="1" type="ORF">D7M11_30310</name>
</gene>
<evidence type="ECO:0000313" key="2">
    <source>
        <dbReference type="Proteomes" id="UP000282311"/>
    </source>
</evidence>
<dbReference type="InterPro" id="IPR036525">
    <property type="entry name" value="Tubulin/FtsZ_GTPase_sf"/>
</dbReference>
<dbReference type="AlphaFoldDB" id="A0A3B0BDZ4"/>
<organism evidence="1 2">
    <name type="scientific">Paenibacillus ginsengarvi</name>
    <dbReference type="NCBI Taxonomy" id="400777"/>
    <lineage>
        <taxon>Bacteria</taxon>
        <taxon>Bacillati</taxon>
        <taxon>Bacillota</taxon>
        <taxon>Bacilli</taxon>
        <taxon>Bacillales</taxon>
        <taxon>Paenibacillaceae</taxon>
        <taxon>Paenibacillus</taxon>
    </lineage>
</organism>
<comment type="caution">
    <text evidence="1">The sequence shown here is derived from an EMBL/GenBank/DDBJ whole genome shotgun (WGS) entry which is preliminary data.</text>
</comment>
<protein>
    <recommendedName>
        <fullName evidence="3">RCK N-terminal domain-containing protein</fullName>
    </recommendedName>
</protein>
<dbReference type="RefSeq" id="WP_120751022.1">
    <property type="nucleotide sequence ID" value="NZ_RBAH01000031.1"/>
</dbReference>
<proteinExistence type="predicted"/>
<accession>A0A3B0BDZ4</accession>
<evidence type="ECO:0008006" key="3">
    <source>
        <dbReference type="Google" id="ProtNLM"/>
    </source>
</evidence>